<protein>
    <submittedName>
        <fullName evidence="1">Uncharacterized protein</fullName>
    </submittedName>
</protein>
<dbReference type="SUPFAM" id="SSF56436">
    <property type="entry name" value="C-type lectin-like"/>
    <property type="match status" value="1"/>
</dbReference>
<name>A0A820ME87_9BILA</name>
<dbReference type="EMBL" id="CAJOBB010021056">
    <property type="protein sequence ID" value="CAF4372871.1"/>
    <property type="molecule type" value="Genomic_DNA"/>
</dbReference>
<dbReference type="Gene3D" id="3.10.100.10">
    <property type="entry name" value="Mannose-Binding Protein A, subunit A"/>
    <property type="match status" value="1"/>
</dbReference>
<gene>
    <name evidence="1" type="ORF">KXQ929_LOCUS49461</name>
</gene>
<dbReference type="AlphaFoldDB" id="A0A820ME87"/>
<proteinExistence type="predicted"/>
<accession>A0A820ME87</accession>
<dbReference type="InterPro" id="IPR016186">
    <property type="entry name" value="C-type_lectin-like/link_sf"/>
</dbReference>
<dbReference type="InterPro" id="IPR016187">
    <property type="entry name" value="CTDL_fold"/>
</dbReference>
<evidence type="ECO:0000313" key="2">
    <source>
        <dbReference type="Proteomes" id="UP000663868"/>
    </source>
</evidence>
<comment type="caution">
    <text evidence="1">The sequence shown here is derived from an EMBL/GenBank/DDBJ whole genome shotgun (WGS) entry which is preliminary data.</text>
</comment>
<feature type="non-terminal residue" evidence="1">
    <location>
        <position position="1"/>
    </location>
</feature>
<dbReference type="Proteomes" id="UP000663868">
    <property type="component" value="Unassembled WGS sequence"/>
</dbReference>
<sequence length="69" mass="7714">MAKTDDGLLIQIFSTKQFNSLKNVNIDGSSLIWLGANNFATFRDSNWHWLDGSAVDASVISWCPDSTYE</sequence>
<evidence type="ECO:0000313" key="1">
    <source>
        <dbReference type="EMBL" id="CAF4372871.1"/>
    </source>
</evidence>
<reference evidence="1" key="1">
    <citation type="submission" date="2021-02" db="EMBL/GenBank/DDBJ databases">
        <authorList>
            <person name="Nowell W R."/>
        </authorList>
    </citation>
    <scope>NUCLEOTIDE SEQUENCE</scope>
</reference>
<organism evidence="1 2">
    <name type="scientific">Adineta steineri</name>
    <dbReference type="NCBI Taxonomy" id="433720"/>
    <lineage>
        <taxon>Eukaryota</taxon>
        <taxon>Metazoa</taxon>
        <taxon>Spiralia</taxon>
        <taxon>Gnathifera</taxon>
        <taxon>Rotifera</taxon>
        <taxon>Eurotatoria</taxon>
        <taxon>Bdelloidea</taxon>
        <taxon>Adinetida</taxon>
        <taxon>Adinetidae</taxon>
        <taxon>Adineta</taxon>
    </lineage>
</organism>